<name>W9RRJ7_9ROSA</name>
<dbReference type="EMBL" id="KE345516">
    <property type="protein sequence ID" value="EXC05051.1"/>
    <property type="molecule type" value="Genomic_DNA"/>
</dbReference>
<proteinExistence type="predicted"/>
<reference evidence="2" key="1">
    <citation type="submission" date="2013-01" db="EMBL/GenBank/DDBJ databases">
        <title>Draft Genome Sequence of a Mulberry Tree, Morus notabilis C.K. Schneid.</title>
        <authorList>
            <person name="He N."/>
            <person name="Zhao S."/>
        </authorList>
    </citation>
    <scope>NUCLEOTIDE SEQUENCE</scope>
</reference>
<gene>
    <name evidence="1" type="ORF">L484_019299</name>
</gene>
<organism evidence="1 2">
    <name type="scientific">Morus notabilis</name>
    <dbReference type="NCBI Taxonomy" id="981085"/>
    <lineage>
        <taxon>Eukaryota</taxon>
        <taxon>Viridiplantae</taxon>
        <taxon>Streptophyta</taxon>
        <taxon>Embryophyta</taxon>
        <taxon>Tracheophyta</taxon>
        <taxon>Spermatophyta</taxon>
        <taxon>Magnoliopsida</taxon>
        <taxon>eudicotyledons</taxon>
        <taxon>Gunneridae</taxon>
        <taxon>Pentapetalae</taxon>
        <taxon>rosids</taxon>
        <taxon>fabids</taxon>
        <taxon>Rosales</taxon>
        <taxon>Moraceae</taxon>
        <taxon>Moreae</taxon>
        <taxon>Morus</taxon>
    </lineage>
</organism>
<accession>W9RRJ7</accession>
<evidence type="ECO:0000313" key="2">
    <source>
        <dbReference type="Proteomes" id="UP000030645"/>
    </source>
</evidence>
<evidence type="ECO:0000313" key="1">
    <source>
        <dbReference type="EMBL" id="EXC05051.1"/>
    </source>
</evidence>
<sequence length="134" mass="15191">MALDSSILNPPKFANGSKSLSFLHYNTRIRVPTRIFSKNNWYPFCVSYNSSKFRNFLSKRNDFYFAKERLRPMGKNDEAVSGENESLDLTFKFLRRILKCGIVSVAVVCKVLIYGYKRAFAIEGVVNAGCGVIG</sequence>
<keyword evidence="2" id="KW-1185">Reference proteome</keyword>
<protein>
    <submittedName>
        <fullName evidence="1">Uncharacterized protein</fullName>
    </submittedName>
</protein>
<dbReference type="Proteomes" id="UP000030645">
    <property type="component" value="Unassembled WGS sequence"/>
</dbReference>
<dbReference type="STRING" id="981085.W9RRJ7"/>
<dbReference type="AlphaFoldDB" id="W9RRJ7"/>